<name>A0A1B8Y1K6_XENTR</name>
<feature type="non-terminal residue" evidence="1">
    <location>
        <position position="1"/>
    </location>
</feature>
<gene>
    <name evidence="1" type="ORF">XENTR_v900278192mg</name>
</gene>
<reference evidence="1" key="1">
    <citation type="submission" date="2009-11" db="EMBL/GenBank/DDBJ databases">
        <authorList>
            <consortium name="US DOE Joint Genome Institute (JGI-PGF)"/>
            <person name="Ottilar R."/>
            <person name="Schmutz J."/>
            <person name="Salamov A."/>
            <person name="Cheng J.F."/>
            <person name="Lucas S."/>
            <person name="Pitluck S."/>
            <person name="Gundlach H."/>
            <person name="Guo Y."/>
            <person name="Haberer G."/>
            <person name="Nasrallah J."/>
            <person name="Mayer K.F.X."/>
            <person name="van de Peer Y."/>
            <person name="Weigel D."/>
            <person name="Grigoriev I.V."/>
        </authorList>
    </citation>
    <scope>NUCLEOTIDE SEQUENCE</scope>
    <source>
        <strain evidence="1">Nigerian</strain>
    </source>
</reference>
<protein>
    <submittedName>
        <fullName evidence="1">Uncharacterized protein</fullName>
    </submittedName>
</protein>
<reference evidence="1" key="2">
    <citation type="journal article" date="2010" name="Science">
        <title>The genome of the Western clawed frog Xenopus tropicalis.</title>
        <authorList>
            <person name="Hellsten U."/>
            <person name="Harland R.M."/>
            <person name="Gilchrist M.J."/>
            <person name="Hendrix D."/>
            <person name="Jurka J."/>
            <person name="Kapitonov V."/>
            <person name="Ovcharenko I."/>
            <person name="Putnam N.H."/>
            <person name="Shu S."/>
            <person name="Taher L."/>
            <person name="Blitz I.L."/>
            <person name="Blumberg B."/>
            <person name="Dichmann D.S."/>
            <person name="Dubchak I."/>
            <person name="Amaya E."/>
            <person name="Detter J.C."/>
            <person name="Fletcher R."/>
            <person name="Gerhard D.S."/>
            <person name="Goodstein D."/>
            <person name="Graves T."/>
            <person name="Grigoriev I.V."/>
            <person name="Grimwood J."/>
            <person name="Kawashima T."/>
            <person name="Lindquist E."/>
            <person name="Lucas S.M."/>
            <person name="Mead P.E."/>
            <person name="Mitros T."/>
            <person name="Ogino H."/>
            <person name="Ohta Y."/>
            <person name="Poliakov A.V."/>
            <person name="Pollet N."/>
            <person name="Robert J."/>
            <person name="Salamov A."/>
            <person name="Sater A.K."/>
            <person name="Schmutz J."/>
            <person name="Terry A."/>
            <person name="Vize P.D."/>
            <person name="Warren W.C."/>
            <person name="Wells D."/>
            <person name="Wills A."/>
            <person name="Wilson R.K."/>
            <person name="Zimmerman L.B."/>
            <person name="Zorn A.M."/>
            <person name="Grainger R."/>
            <person name="Grammer T."/>
            <person name="Khokha M.K."/>
            <person name="Richardson P.M."/>
            <person name="Rokhsar D.S."/>
        </authorList>
    </citation>
    <scope>NUCLEOTIDE SEQUENCE [LARGE SCALE GENOMIC DNA]</scope>
    <source>
        <strain evidence="1">Nigerian</strain>
    </source>
</reference>
<dbReference type="AlphaFoldDB" id="A0A1B8Y1K6"/>
<organism evidence="1">
    <name type="scientific">Xenopus tropicalis</name>
    <name type="common">Western clawed frog</name>
    <name type="synonym">Silurana tropicalis</name>
    <dbReference type="NCBI Taxonomy" id="8364"/>
    <lineage>
        <taxon>Eukaryota</taxon>
        <taxon>Metazoa</taxon>
        <taxon>Chordata</taxon>
        <taxon>Craniata</taxon>
        <taxon>Vertebrata</taxon>
        <taxon>Euteleostomi</taxon>
        <taxon>Amphibia</taxon>
        <taxon>Batrachia</taxon>
        <taxon>Anura</taxon>
        <taxon>Pipoidea</taxon>
        <taxon>Pipidae</taxon>
        <taxon>Xenopodinae</taxon>
        <taxon>Xenopus</taxon>
        <taxon>Silurana</taxon>
    </lineage>
</organism>
<dbReference type="EMBL" id="KV460557">
    <property type="protein sequence ID" value="OCA16810.1"/>
    <property type="molecule type" value="Genomic_DNA"/>
</dbReference>
<accession>A0A1B8Y1K6</accession>
<proteinExistence type="predicted"/>
<sequence>MTVATGNRFVLPDGKSWWDLAEEEEERKEKRKARVCLSQEGEWESPEEKEVVFDLE</sequence>
<reference evidence="1" key="3">
    <citation type="submission" date="2016-05" db="EMBL/GenBank/DDBJ databases">
        <title>WGS assembly of Xenopus tropicalis.</title>
        <authorList>
            <person name="Sessions A."/>
            <person name="Jenkins J."/>
            <person name="Mitros T."/>
            <person name="Lyons J.T."/>
            <person name="Dichmann D.S."/>
            <person name="Robert J."/>
            <person name="Harland R.M."/>
            <person name="Rokhsar D.S."/>
        </authorList>
    </citation>
    <scope>NUCLEOTIDE SEQUENCE</scope>
    <source>
        <strain evidence="1">Nigerian</strain>
    </source>
</reference>
<feature type="non-terminal residue" evidence="1">
    <location>
        <position position="56"/>
    </location>
</feature>
<evidence type="ECO:0000313" key="1">
    <source>
        <dbReference type="EMBL" id="OCA16810.1"/>
    </source>
</evidence>